<feature type="transmembrane region" description="Helical" evidence="1">
    <location>
        <begin position="42"/>
        <end position="60"/>
    </location>
</feature>
<evidence type="ECO:0000313" key="3">
    <source>
        <dbReference type="Proteomes" id="UP000266861"/>
    </source>
</evidence>
<protein>
    <submittedName>
        <fullName evidence="2">Uncharacterized protein</fullName>
    </submittedName>
</protein>
<evidence type="ECO:0000256" key="1">
    <source>
        <dbReference type="SAM" id="Phobius"/>
    </source>
</evidence>
<name>A0A397I920_9GLOM</name>
<dbReference type="Proteomes" id="UP000266861">
    <property type="component" value="Unassembled WGS sequence"/>
</dbReference>
<proteinExistence type="predicted"/>
<keyword evidence="1" id="KW-1133">Transmembrane helix</keyword>
<dbReference type="AlphaFoldDB" id="A0A397I920"/>
<dbReference type="EMBL" id="PQFF01000258">
    <property type="protein sequence ID" value="RHZ69633.1"/>
    <property type="molecule type" value="Genomic_DNA"/>
</dbReference>
<reference evidence="2 3" key="1">
    <citation type="submission" date="2018-08" db="EMBL/GenBank/DDBJ databases">
        <title>Genome and evolution of the arbuscular mycorrhizal fungus Diversispora epigaea (formerly Glomus versiforme) and its bacterial endosymbionts.</title>
        <authorList>
            <person name="Sun X."/>
            <person name="Fei Z."/>
            <person name="Harrison M."/>
        </authorList>
    </citation>
    <scope>NUCLEOTIDE SEQUENCE [LARGE SCALE GENOMIC DNA]</scope>
    <source>
        <strain evidence="2 3">IT104</strain>
    </source>
</reference>
<comment type="caution">
    <text evidence="2">The sequence shown here is derived from an EMBL/GenBank/DDBJ whole genome shotgun (WGS) entry which is preliminary data.</text>
</comment>
<keyword evidence="3" id="KW-1185">Reference proteome</keyword>
<keyword evidence="1" id="KW-0812">Transmembrane</keyword>
<sequence>MATGMMIIMMMMMMNVTNNELMQGIIVKIVFSNAIKVFEKNLLIFAVNTLIRFQLLILFIKASQMILEMR</sequence>
<accession>A0A397I920</accession>
<keyword evidence="1" id="KW-0472">Membrane</keyword>
<gene>
    <name evidence="2" type="ORF">Glove_281g45</name>
</gene>
<evidence type="ECO:0000313" key="2">
    <source>
        <dbReference type="EMBL" id="RHZ69633.1"/>
    </source>
</evidence>
<organism evidence="2 3">
    <name type="scientific">Diversispora epigaea</name>
    <dbReference type="NCBI Taxonomy" id="1348612"/>
    <lineage>
        <taxon>Eukaryota</taxon>
        <taxon>Fungi</taxon>
        <taxon>Fungi incertae sedis</taxon>
        <taxon>Mucoromycota</taxon>
        <taxon>Glomeromycotina</taxon>
        <taxon>Glomeromycetes</taxon>
        <taxon>Diversisporales</taxon>
        <taxon>Diversisporaceae</taxon>
        <taxon>Diversispora</taxon>
    </lineage>
</organism>